<dbReference type="GO" id="GO:0006730">
    <property type="term" value="P:one-carbon metabolic process"/>
    <property type="evidence" value="ECO:0007669"/>
    <property type="project" value="UniProtKB-KW"/>
</dbReference>
<feature type="domain" description="S-adenosylmethionine synthetase central" evidence="15">
    <location>
        <begin position="127"/>
        <end position="246"/>
    </location>
</feature>
<dbReference type="Pfam" id="PF02772">
    <property type="entry name" value="S-AdoMet_synt_M"/>
    <property type="match status" value="1"/>
</dbReference>
<keyword evidence="4 11" id="KW-0554">One-carbon metabolism</keyword>
<evidence type="ECO:0000259" key="14">
    <source>
        <dbReference type="Pfam" id="PF00438"/>
    </source>
</evidence>
<evidence type="ECO:0000313" key="17">
    <source>
        <dbReference type="EMBL" id="PKB29054.1"/>
    </source>
</evidence>
<feature type="binding site" evidence="11">
    <location>
        <position position="254"/>
    </location>
    <ligand>
        <name>ATP</name>
        <dbReference type="ChEBI" id="CHEBI:30616"/>
        <note>ligand shared between two neighboring subunits</note>
    </ligand>
</feature>
<feature type="domain" description="S-adenosylmethionine synthetase N-terminal" evidence="14">
    <location>
        <begin position="7"/>
        <end position="104"/>
    </location>
</feature>
<sequence>MSNTSRRLFTSESVTEGHPDKICDAVSDTILDAMLAQDPSSRVAVETLVTTGQVHVAGEVTTNAYVEIPQLVREKILEIGYDSSAKGFDGSSCGVNIAIGAQSPDIAQGVDTAYEKRVESAEDEIAKQGAGDQGLMFGYACEDTPELMPLPIALAHRLSRRLTEVRKNGTLPYLRPDGKTQVTIEYDGDKPVRLDTVVLSSQHAADVDLDGMLAPDILKHVVTPEVEALGWDPSQPRLLVNPTGRFVLGGPMGDAGLTGRKIIVDTYGGMARHGGGAFSGKDPSKVDRSAAYAMRWVAKNAVAAGLAGRIEVQVAYAIGKAAPVGLFVETFGTENVDPARIQAAIEEVFDLRPAAIIRDLKLLRPIYGPTAAYGHFGRTDVELPWEDTSRADALKSVAGG</sequence>
<feature type="binding site" description="in other chain" evidence="11">
    <location>
        <begin position="245"/>
        <end position="246"/>
    </location>
    <ligand>
        <name>ATP</name>
        <dbReference type="ChEBI" id="CHEBI:30616"/>
        <note>ligand shared between two neighboring subunits</note>
    </ligand>
</feature>
<evidence type="ECO:0000256" key="4">
    <source>
        <dbReference type="ARBA" id="ARBA00022563"/>
    </source>
</evidence>
<feature type="binding site" evidence="11">
    <location>
        <position position="254"/>
    </location>
    <ligand>
        <name>L-methionine</name>
        <dbReference type="ChEBI" id="CHEBI:57844"/>
        <note>ligand shared between two neighboring subunits</note>
    </ligand>
</feature>
<evidence type="ECO:0000256" key="5">
    <source>
        <dbReference type="ARBA" id="ARBA00022679"/>
    </source>
</evidence>
<dbReference type="InterPro" id="IPR022631">
    <property type="entry name" value="ADOMET_SYNTHASE_CS"/>
</dbReference>
<dbReference type="PROSITE" id="PS00377">
    <property type="entry name" value="ADOMET_SYNTHASE_2"/>
    <property type="match status" value="1"/>
</dbReference>
<keyword evidence="8 11" id="KW-0067">ATP-binding</keyword>
<dbReference type="InterPro" id="IPR022628">
    <property type="entry name" value="S-AdoMet_synt_N"/>
</dbReference>
<dbReference type="GO" id="GO:0005737">
    <property type="term" value="C:cytoplasm"/>
    <property type="evidence" value="ECO:0007669"/>
    <property type="project" value="UniProtKB-SubCell"/>
</dbReference>
<comment type="cofactor">
    <cofactor evidence="11">
        <name>Mg(2+)</name>
        <dbReference type="ChEBI" id="CHEBI:18420"/>
    </cofactor>
    <text evidence="11">Binds 2 divalent ions per subunit.</text>
</comment>
<feature type="binding site" evidence="11">
    <location>
        <position position="277"/>
    </location>
    <ligand>
        <name>ATP</name>
        <dbReference type="ChEBI" id="CHEBI:30616"/>
        <note>ligand shared between two neighboring subunits</note>
    </ligand>
</feature>
<feature type="binding site" evidence="11">
    <location>
        <position position="46"/>
    </location>
    <ligand>
        <name>K(+)</name>
        <dbReference type="ChEBI" id="CHEBI:29103"/>
    </ligand>
</feature>
<comment type="subunit">
    <text evidence="11">Homotetramer; dimer of dimers.</text>
</comment>
<evidence type="ECO:0000259" key="15">
    <source>
        <dbReference type="Pfam" id="PF02772"/>
    </source>
</evidence>
<keyword evidence="7 11" id="KW-0547">Nucleotide-binding</keyword>
<evidence type="ECO:0000256" key="3">
    <source>
        <dbReference type="ARBA" id="ARBA00022490"/>
    </source>
</evidence>
<evidence type="ECO:0000256" key="1">
    <source>
        <dbReference type="ARBA" id="ARBA00005224"/>
    </source>
</evidence>
<dbReference type="Pfam" id="PF02773">
    <property type="entry name" value="S-AdoMet_synt_C"/>
    <property type="match status" value="1"/>
</dbReference>
<evidence type="ECO:0000256" key="8">
    <source>
        <dbReference type="ARBA" id="ARBA00022840"/>
    </source>
</evidence>
<reference evidence="17 18" key="1">
    <citation type="submission" date="2017-11" db="EMBL/GenBank/DDBJ databases">
        <title>Sequencing the genomes of 1000 actinobacteria strains.</title>
        <authorList>
            <person name="Klenk H.-P."/>
        </authorList>
    </citation>
    <scope>NUCLEOTIDE SEQUENCE [LARGE SCALE GENOMIC DNA]</scope>
    <source>
        <strain evidence="17 18">DSM 44104</strain>
    </source>
</reference>
<dbReference type="CDD" id="cd18079">
    <property type="entry name" value="S-AdoMet_synt"/>
    <property type="match status" value="1"/>
</dbReference>
<keyword evidence="9 11" id="KW-0460">Magnesium</keyword>
<evidence type="ECO:0000256" key="10">
    <source>
        <dbReference type="ARBA" id="ARBA00022958"/>
    </source>
</evidence>
<feature type="binding site" evidence="11">
    <location>
        <position position="20"/>
    </location>
    <ligand>
        <name>Mg(2+)</name>
        <dbReference type="ChEBI" id="CHEBI:18420"/>
    </ligand>
</feature>
<dbReference type="AlphaFoldDB" id="A0AA44UKF2"/>
<dbReference type="InterPro" id="IPR002133">
    <property type="entry name" value="S-AdoMet_synthetase"/>
</dbReference>
<protein>
    <recommendedName>
        <fullName evidence="11">S-adenosylmethionine synthase</fullName>
        <shortName evidence="11">AdoMet synthase</shortName>
        <ecNumber evidence="11">2.5.1.6</ecNumber>
    </recommendedName>
    <alternativeName>
        <fullName evidence="11">MAT</fullName>
    </alternativeName>
    <alternativeName>
        <fullName evidence="11">Methionine adenosyltransferase</fullName>
    </alternativeName>
</protein>
<dbReference type="SUPFAM" id="SSF55973">
    <property type="entry name" value="S-adenosylmethionine synthetase"/>
    <property type="match status" value="3"/>
</dbReference>
<comment type="similarity">
    <text evidence="2 11 13">Belongs to the AdoMet synthase family.</text>
</comment>
<evidence type="ECO:0000256" key="12">
    <source>
        <dbReference type="RuleBase" id="RU000542"/>
    </source>
</evidence>
<comment type="caution">
    <text evidence="17">The sequence shown here is derived from an EMBL/GenBank/DDBJ whole genome shotgun (WGS) entry which is preliminary data.</text>
</comment>
<dbReference type="PIRSF" id="PIRSF000497">
    <property type="entry name" value="MAT"/>
    <property type="match status" value="1"/>
</dbReference>
<dbReference type="Gene3D" id="3.30.300.10">
    <property type="match status" value="3"/>
</dbReference>
<dbReference type="RefSeq" id="WP_357437836.1">
    <property type="nucleotide sequence ID" value="NZ_JBEZGR010000011.1"/>
</dbReference>
<evidence type="ECO:0000256" key="2">
    <source>
        <dbReference type="ARBA" id="ARBA00009685"/>
    </source>
</evidence>
<dbReference type="NCBIfam" id="TIGR01034">
    <property type="entry name" value="metK"/>
    <property type="match status" value="1"/>
</dbReference>
<evidence type="ECO:0000256" key="9">
    <source>
        <dbReference type="ARBA" id="ARBA00022842"/>
    </source>
</evidence>
<feature type="binding site" description="in other chain" evidence="11">
    <location>
        <position position="285"/>
    </location>
    <ligand>
        <name>L-methionine</name>
        <dbReference type="ChEBI" id="CHEBI:57844"/>
        <note>ligand shared between two neighboring subunits</note>
    </ligand>
</feature>
<evidence type="ECO:0000256" key="6">
    <source>
        <dbReference type="ARBA" id="ARBA00022723"/>
    </source>
</evidence>
<dbReference type="GO" id="GO:0006556">
    <property type="term" value="P:S-adenosylmethionine biosynthetic process"/>
    <property type="evidence" value="ECO:0007669"/>
    <property type="project" value="UniProtKB-UniRule"/>
</dbReference>
<name>A0AA44UKF2_PSEA5</name>
<comment type="catalytic activity">
    <reaction evidence="11">
        <text>L-methionine + ATP + H2O = S-adenosyl-L-methionine + phosphate + diphosphate</text>
        <dbReference type="Rhea" id="RHEA:21080"/>
        <dbReference type="ChEBI" id="CHEBI:15377"/>
        <dbReference type="ChEBI" id="CHEBI:30616"/>
        <dbReference type="ChEBI" id="CHEBI:33019"/>
        <dbReference type="ChEBI" id="CHEBI:43474"/>
        <dbReference type="ChEBI" id="CHEBI:57844"/>
        <dbReference type="ChEBI" id="CHEBI:59789"/>
        <dbReference type="EC" id="2.5.1.6"/>
    </reaction>
</comment>
<dbReference type="Pfam" id="PF00438">
    <property type="entry name" value="S-AdoMet_synt_N"/>
    <property type="match status" value="1"/>
</dbReference>
<gene>
    <name evidence="11" type="primary">metK</name>
    <name evidence="17" type="ORF">ATL51_0681</name>
</gene>
<feature type="binding site" evidence="11">
    <location>
        <position position="281"/>
    </location>
    <ligand>
        <name>ATP</name>
        <dbReference type="ChEBI" id="CHEBI:30616"/>
        <note>ligand shared between two neighboring subunits</note>
    </ligand>
</feature>
<keyword evidence="3 11" id="KW-0963">Cytoplasm</keyword>
<keyword evidence="10 11" id="KW-0630">Potassium</keyword>
<accession>A0AA44UKF2</accession>
<organism evidence="17 18">
    <name type="scientific">Pseudonocardia alni</name>
    <name type="common">Amycolata alni</name>
    <dbReference type="NCBI Taxonomy" id="33907"/>
    <lineage>
        <taxon>Bacteria</taxon>
        <taxon>Bacillati</taxon>
        <taxon>Actinomycetota</taxon>
        <taxon>Actinomycetes</taxon>
        <taxon>Pseudonocardiales</taxon>
        <taxon>Pseudonocardiaceae</taxon>
        <taxon>Pseudonocardia</taxon>
    </lineage>
</organism>
<feature type="binding site" description="in other chain" evidence="11">
    <location>
        <begin position="177"/>
        <end position="179"/>
    </location>
    <ligand>
        <name>ATP</name>
        <dbReference type="ChEBI" id="CHEBI:30616"/>
        <note>ligand shared between two neighboring subunits</note>
    </ligand>
</feature>
<feature type="binding site" description="in other chain" evidence="11">
    <location>
        <position position="102"/>
    </location>
    <ligand>
        <name>L-methionine</name>
        <dbReference type="ChEBI" id="CHEBI:57844"/>
        <note>ligand shared between two neighboring subunits</note>
    </ligand>
</feature>
<dbReference type="PROSITE" id="PS00376">
    <property type="entry name" value="ADOMET_SYNTHASE_1"/>
    <property type="match status" value="1"/>
</dbReference>
<dbReference type="InterPro" id="IPR022630">
    <property type="entry name" value="S-AdoMet_synt_C"/>
</dbReference>
<dbReference type="Proteomes" id="UP000232453">
    <property type="component" value="Unassembled WGS sequence"/>
</dbReference>
<comment type="pathway">
    <text evidence="1 11">Amino-acid biosynthesis; S-adenosyl-L-methionine biosynthesis; S-adenosyl-L-methionine from L-methionine: step 1/1.</text>
</comment>
<comment type="subcellular location">
    <subcellularLocation>
        <location evidence="11 12">Cytoplasm</location>
    </subcellularLocation>
</comment>
<evidence type="ECO:0000256" key="7">
    <source>
        <dbReference type="ARBA" id="ARBA00022741"/>
    </source>
</evidence>
<dbReference type="InterPro" id="IPR022629">
    <property type="entry name" value="S-AdoMet_synt_central"/>
</dbReference>
<dbReference type="EC" id="2.5.1.6" evidence="11"/>
<dbReference type="GO" id="GO:0004478">
    <property type="term" value="F:methionine adenosyltransferase activity"/>
    <property type="evidence" value="ECO:0007669"/>
    <property type="project" value="UniProtKB-UniRule"/>
</dbReference>
<evidence type="ECO:0000259" key="16">
    <source>
        <dbReference type="Pfam" id="PF02773"/>
    </source>
</evidence>
<keyword evidence="5 11" id="KW-0808">Transferase</keyword>
<feature type="domain" description="S-adenosylmethionine synthetase C-terminal" evidence="16">
    <location>
        <begin position="248"/>
        <end position="386"/>
    </location>
</feature>
<dbReference type="EMBL" id="PHUJ01000003">
    <property type="protein sequence ID" value="PKB29054.1"/>
    <property type="molecule type" value="Genomic_DNA"/>
</dbReference>
<feature type="binding site" description="in other chain" evidence="11">
    <location>
        <begin position="260"/>
        <end position="261"/>
    </location>
    <ligand>
        <name>ATP</name>
        <dbReference type="ChEBI" id="CHEBI:30616"/>
        <note>ligand shared between two neighboring subunits</note>
    </ligand>
</feature>
<dbReference type="HAMAP" id="MF_00086">
    <property type="entry name" value="S_AdoMet_synth1"/>
    <property type="match status" value="1"/>
</dbReference>
<dbReference type="InterPro" id="IPR022636">
    <property type="entry name" value="S-AdoMet_synthetase_sfam"/>
</dbReference>
<keyword evidence="6 11" id="KW-0479">Metal-binding</keyword>
<evidence type="ECO:0000313" key="18">
    <source>
        <dbReference type="Proteomes" id="UP000232453"/>
    </source>
</evidence>
<dbReference type="GO" id="GO:0000287">
    <property type="term" value="F:magnesium ion binding"/>
    <property type="evidence" value="ECO:0007669"/>
    <property type="project" value="UniProtKB-UniRule"/>
</dbReference>
<feature type="region of interest" description="Flexible loop" evidence="11">
    <location>
        <begin position="102"/>
        <end position="112"/>
    </location>
</feature>
<dbReference type="PANTHER" id="PTHR11964">
    <property type="entry name" value="S-ADENOSYLMETHIONINE SYNTHETASE"/>
    <property type="match status" value="1"/>
</dbReference>
<evidence type="ECO:0000256" key="11">
    <source>
        <dbReference type="HAMAP-Rule" id="MF_00086"/>
    </source>
</evidence>
<feature type="binding site" description="in other chain" evidence="11">
    <location>
        <position position="18"/>
    </location>
    <ligand>
        <name>ATP</name>
        <dbReference type="ChEBI" id="CHEBI:30616"/>
        <note>ligand shared between two neighboring subunits</note>
    </ligand>
</feature>
<comment type="cofactor">
    <cofactor evidence="11">
        <name>K(+)</name>
        <dbReference type="ChEBI" id="CHEBI:29103"/>
    </cofactor>
    <text evidence="11">Binds 1 potassium ion per subunit.</text>
</comment>
<evidence type="ECO:0000256" key="13">
    <source>
        <dbReference type="RuleBase" id="RU004462"/>
    </source>
</evidence>
<comment type="function">
    <text evidence="11">Catalyzes the formation of S-adenosylmethionine (AdoMet) from methionine and ATP. The overall synthetic reaction is composed of two sequential steps, AdoMet formation and the subsequent tripolyphosphate hydrolysis which occurs prior to release of AdoMet from the enzyme.</text>
</comment>
<dbReference type="FunFam" id="3.30.300.10:FF:000006">
    <property type="entry name" value="S-adenosylmethionine synthase"/>
    <property type="match status" value="1"/>
</dbReference>
<dbReference type="GO" id="GO:0005524">
    <property type="term" value="F:ATP binding"/>
    <property type="evidence" value="ECO:0007669"/>
    <property type="project" value="UniProtKB-UniRule"/>
</dbReference>
<feature type="binding site" description="in other chain" evidence="11">
    <location>
        <position position="59"/>
    </location>
    <ligand>
        <name>L-methionine</name>
        <dbReference type="ChEBI" id="CHEBI:57844"/>
        <note>ligand shared between two neighboring subunits</note>
    </ligand>
</feature>
<proteinExistence type="inferred from homology"/>